<dbReference type="InterPro" id="IPR036396">
    <property type="entry name" value="Cyt_P450_sf"/>
</dbReference>
<keyword evidence="7" id="KW-1133">Transmembrane helix</keyword>
<dbReference type="InterPro" id="IPR050121">
    <property type="entry name" value="Cytochrome_P450_monoxygenase"/>
</dbReference>
<evidence type="ECO:0000256" key="4">
    <source>
        <dbReference type="ARBA" id="ARBA00022723"/>
    </source>
</evidence>
<evidence type="ECO:0000256" key="3">
    <source>
        <dbReference type="ARBA" id="ARBA00022617"/>
    </source>
</evidence>
<keyword evidence="6" id="KW-0560">Oxidoreductase</keyword>
<organism evidence="8 9">
    <name type="scientific">Sporothrix stenoceras</name>
    <dbReference type="NCBI Taxonomy" id="5173"/>
    <lineage>
        <taxon>Eukaryota</taxon>
        <taxon>Fungi</taxon>
        <taxon>Dikarya</taxon>
        <taxon>Ascomycota</taxon>
        <taxon>Pezizomycotina</taxon>
        <taxon>Sordariomycetes</taxon>
        <taxon>Sordariomycetidae</taxon>
        <taxon>Ophiostomatales</taxon>
        <taxon>Ophiostomataceae</taxon>
        <taxon>Sporothrix</taxon>
    </lineage>
</organism>
<evidence type="ECO:0000256" key="2">
    <source>
        <dbReference type="ARBA" id="ARBA00010617"/>
    </source>
</evidence>
<feature type="transmembrane region" description="Helical" evidence="7">
    <location>
        <begin position="12"/>
        <end position="35"/>
    </location>
</feature>
<dbReference type="PROSITE" id="PS00086">
    <property type="entry name" value="CYTOCHROME_P450"/>
    <property type="match status" value="1"/>
</dbReference>
<dbReference type="InterPro" id="IPR001128">
    <property type="entry name" value="Cyt_P450"/>
</dbReference>
<keyword evidence="6" id="KW-0503">Monooxygenase</keyword>
<name>A0ABR3ZJV7_9PEZI</name>
<dbReference type="InterPro" id="IPR017972">
    <property type="entry name" value="Cyt_P450_CS"/>
</dbReference>
<dbReference type="Gene3D" id="1.10.630.10">
    <property type="entry name" value="Cytochrome P450"/>
    <property type="match status" value="1"/>
</dbReference>
<sequence>MSTLNIITQQLQLAVAQPLIVAASAVGLIVVWYLYSYFTSPLRKFPGPFLAGWTNLWRLYHANSGKYQWTIEALHNKYGPIVRIGPNLLDLDYPEMIKTVYGTDGKWRKTEFYHNSSAYIDGKLTYHLFSTTDQAAHARMKRPIVKYYSMSSVLAMEPCVNRVLNDLCTHLETRFMDKAGRASADCDLGRWIAYYTWDFISAATFSKRFGYMEKGYDFDGTIHIADQVTDYMAAVGQMPWLDFVFDKNPIKRIGPPNLQNVTRISYENMVARIQEGDEKADAKTAEEKDFLDHFLDAKRKVPDVVDTNVVMGYLQVNMLAGADTTAITLRAIFNYLISNPRTLACLEKEIAEANLPLVDGVVTFATARALPYLDAVVREAMRMHPGVGLLLERYVPADGATLPDGSFLPPGTGVGLNPYVIGRNKSVWGDDSAEYRPERWLQRADESDDAFKERLRHMNASDLTFGGGSRICIGRHVAMLETYKVVATLVKKYRILPANEPKEFEIVSTWFPRQSGLVSRLEKKEE</sequence>
<evidence type="ECO:0000256" key="1">
    <source>
        <dbReference type="ARBA" id="ARBA00001971"/>
    </source>
</evidence>
<protein>
    <submittedName>
        <fullName evidence="8">Uncharacterized protein</fullName>
    </submittedName>
</protein>
<evidence type="ECO:0000313" key="8">
    <source>
        <dbReference type="EMBL" id="KAL1900998.1"/>
    </source>
</evidence>
<comment type="cofactor">
    <cofactor evidence="1">
        <name>heme</name>
        <dbReference type="ChEBI" id="CHEBI:30413"/>
    </cofactor>
</comment>
<dbReference type="PANTHER" id="PTHR24305:SF232">
    <property type="entry name" value="P450, PUTATIVE (EUROFUNG)-RELATED"/>
    <property type="match status" value="1"/>
</dbReference>
<keyword evidence="9" id="KW-1185">Reference proteome</keyword>
<dbReference type="SUPFAM" id="SSF48264">
    <property type="entry name" value="Cytochrome P450"/>
    <property type="match status" value="1"/>
</dbReference>
<dbReference type="CDD" id="cd11060">
    <property type="entry name" value="CYP57A1-like"/>
    <property type="match status" value="1"/>
</dbReference>
<accession>A0ABR3ZJV7</accession>
<dbReference type="EMBL" id="JAWCUI010000008">
    <property type="protein sequence ID" value="KAL1900998.1"/>
    <property type="molecule type" value="Genomic_DNA"/>
</dbReference>
<evidence type="ECO:0000256" key="5">
    <source>
        <dbReference type="ARBA" id="ARBA00023004"/>
    </source>
</evidence>
<dbReference type="PRINTS" id="PR00385">
    <property type="entry name" value="P450"/>
</dbReference>
<dbReference type="InterPro" id="IPR002401">
    <property type="entry name" value="Cyt_P450_E_grp-I"/>
</dbReference>
<dbReference type="PRINTS" id="PR00463">
    <property type="entry name" value="EP450I"/>
</dbReference>
<proteinExistence type="inferred from homology"/>
<gene>
    <name evidence="8" type="ORF">Sste5346_002062</name>
</gene>
<keyword evidence="7" id="KW-0812">Transmembrane</keyword>
<keyword evidence="4 6" id="KW-0479">Metal-binding</keyword>
<evidence type="ECO:0000256" key="7">
    <source>
        <dbReference type="SAM" id="Phobius"/>
    </source>
</evidence>
<evidence type="ECO:0000256" key="6">
    <source>
        <dbReference type="RuleBase" id="RU000461"/>
    </source>
</evidence>
<comment type="similarity">
    <text evidence="2 6">Belongs to the cytochrome P450 family.</text>
</comment>
<keyword evidence="7" id="KW-0472">Membrane</keyword>
<keyword evidence="3 6" id="KW-0349">Heme</keyword>
<comment type="caution">
    <text evidence="8">The sequence shown here is derived from an EMBL/GenBank/DDBJ whole genome shotgun (WGS) entry which is preliminary data.</text>
</comment>
<reference evidence="8 9" key="1">
    <citation type="journal article" date="2024" name="IMA Fungus">
        <title>IMA Genome - F19 : A genome assembly and annotation guide to empower mycologists, including annotated draft genome sequences of Ceratocystis pirilliformis, Diaporthe australafricana, Fusarium ophioides, Paecilomyces lecythidis, and Sporothrix stenoceras.</title>
        <authorList>
            <person name="Aylward J."/>
            <person name="Wilson A.M."/>
            <person name="Visagie C.M."/>
            <person name="Spraker J."/>
            <person name="Barnes I."/>
            <person name="Buitendag C."/>
            <person name="Ceriani C."/>
            <person name="Del Mar Angel L."/>
            <person name="du Plessis D."/>
            <person name="Fuchs T."/>
            <person name="Gasser K."/>
            <person name="Kramer D."/>
            <person name="Li W."/>
            <person name="Munsamy K."/>
            <person name="Piso A."/>
            <person name="Price J.L."/>
            <person name="Sonnekus B."/>
            <person name="Thomas C."/>
            <person name="van der Nest A."/>
            <person name="van Dijk A."/>
            <person name="van Heerden A."/>
            <person name="van Vuuren N."/>
            <person name="Yilmaz N."/>
            <person name="Duong T.A."/>
            <person name="van der Merwe N.A."/>
            <person name="Wingfield M.J."/>
            <person name="Wingfield B.D."/>
        </authorList>
    </citation>
    <scope>NUCLEOTIDE SEQUENCE [LARGE SCALE GENOMIC DNA]</scope>
    <source>
        <strain evidence="8 9">CMW 5346</strain>
    </source>
</reference>
<dbReference type="PANTHER" id="PTHR24305">
    <property type="entry name" value="CYTOCHROME P450"/>
    <property type="match status" value="1"/>
</dbReference>
<evidence type="ECO:0000313" key="9">
    <source>
        <dbReference type="Proteomes" id="UP001583186"/>
    </source>
</evidence>
<dbReference type="Proteomes" id="UP001583186">
    <property type="component" value="Unassembled WGS sequence"/>
</dbReference>
<keyword evidence="5 6" id="KW-0408">Iron</keyword>
<dbReference type="Pfam" id="PF00067">
    <property type="entry name" value="p450"/>
    <property type="match status" value="1"/>
</dbReference>